<dbReference type="EMBL" id="ML978072">
    <property type="protein sequence ID" value="KAF2012640.1"/>
    <property type="molecule type" value="Genomic_DNA"/>
</dbReference>
<sequence>MHRDFRPNLPSLLPTICAVYAFNVSSCRSAVGLVISPTNLPAAQSLSSVHTHISWITLTSPPSHLYHLSISNFCCLP</sequence>
<gene>
    <name evidence="1" type="ORF">BU24DRAFT_256073</name>
</gene>
<organism evidence="1 2">
    <name type="scientific">Aaosphaeria arxii CBS 175.79</name>
    <dbReference type="NCBI Taxonomy" id="1450172"/>
    <lineage>
        <taxon>Eukaryota</taxon>
        <taxon>Fungi</taxon>
        <taxon>Dikarya</taxon>
        <taxon>Ascomycota</taxon>
        <taxon>Pezizomycotina</taxon>
        <taxon>Dothideomycetes</taxon>
        <taxon>Pleosporomycetidae</taxon>
        <taxon>Pleosporales</taxon>
        <taxon>Pleosporales incertae sedis</taxon>
        <taxon>Aaosphaeria</taxon>
    </lineage>
</organism>
<keyword evidence="2" id="KW-1185">Reference proteome</keyword>
<proteinExistence type="predicted"/>
<dbReference type="RefSeq" id="XP_033380979.1">
    <property type="nucleotide sequence ID" value="XM_033522448.1"/>
</dbReference>
<protein>
    <submittedName>
        <fullName evidence="1">Uncharacterized protein</fullName>
    </submittedName>
</protein>
<accession>A0A6A5XIM8</accession>
<evidence type="ECO:0000313" key="1">
    <source>
        <dbReference type="EMBL" id="KAF2012640.1"/>
    </source>
</evidence>
<dbReference type="Proteomes" id="UP000799778">
    <property type="component" value="Unassembled WGS sequence"/>
</dbReference>
<dbReference type="AlphaFoldDB" id="A0A6A5XIM8"/>
<dbReference type="GeneID" id="54279845"/>
<evidence type="ECO:0000313" key="2">
    <source>
        <dbReference type="Proteomes" id="UP000799778"/>
    </source>
</evidence>
<reference evidence="1" key="1">
    <citation type="journal article" date="2020" name="Stud. Mycol.">
        <title>101 Dothideomycetes genomes: a test case for predicting lifestyles and emergence of pathogens.</title>
        <authorList>
            <person name="Haridas S."/>
            <person name="Albert R."/>
            <person name="Binder M."/>
            <person name="Bloem J."/>
            <person name="Labutti K."/>
            <person name="Salamov A."/>
            <person name="Andreopoulos B."/>
            <person name="Baker S."/>
            <person name="Barry K."/>
            <person name="Bills G."/>
            <person name="Bluhm B."/>
            <person name="Cannon C."/>
            <person name="Castanera R."/>
            <person name="Culley D."/>
            <person name="Daum C."/>
            <person name="Ezra D."/>
            <person name="Gonzalez J."/>
            <person name="Henrissat B."/>
            <person name="Kuo A."/>
            <person name="Liang C."/>
            <person name="Lipzen A."/>
            <person name="Lutzoni F."/>
            <person name="Magnuson J."/>
            <person name="Mondo S."/>
            <person name="Nolan M."/>
            <person name="Ohm R."/>
            <person name="Pangilinan J."/>
            <person name="Park H.-J."/>
            <person name="Ramirez L."/>
            <person name="Alfaro M."/>
            <person name="Sun H."/>
            <person name="Tritt A."/>
            <person name="Yoshinaga Y."/>
            <person name="Zwiers L.-H."/>
            <person name="Turgeon B."/>
            <person name="Goodwin S."/>
            <person name="Spatafora J."/>
            <person name="Crous P."/>
            <person name="Grigoriev I."/>
        </authorList>
    </citation>
    <scope>NUCLEOTIDE SEQUENCE</scope>
    <source>
        <strain evidence="1">CBS 175.79</strain>
    </source>
</reference>
<name>A0A6A5XIM8_9PLEO</name>